<reference evidence="6" key="1">
    <citation type="journal article" date="2020" name="bioRxiv">
        <title>Comparative genomics of Chlamydomonas.</title>
        <authorList>
            <person name="Craig R.J."/>
            <person name="Hasan A.R."/>
            <person name="Ness R.W."/>
            <person name="Keightley P.D."/>
        </authorList>
    </citation>
    <scope>NUCLEOTIDE SEQUENCE</scope>
    <source>
        <strain evidence="6">SAG 7.73</strain>
    </source>
</reference>
<dbReference type="InterPro" id="IPR004333">
    <property type="entry name" value="SBP_dom"/>
</dbReference>
<feature type="compositionally biased region" description="Gly residues" evidence="4">
    <location>
        <begin position="188"/>
        <end position="197"/>
    </location>
</feature>
<proteinExistence type="predicted"/>
<name>A0A835W295_CHLIN</name>
<evidence type="ECO:0000313" key="7">
    <source>
        <dbReference type="Proteomes" id="UP000650467"/>
    </source>
</evidence>
<feature type="domain" description="SBP-type" evidence="5">
    <location>
        <begin position="212"/>
        <end position="289"/>
    </location>
</feature>
<dbReference type="PANTHER" id="PTHR31251:SF169">
    <property type="entry name" value="SQUAMOSA PROMOTER-BINDING-LIKE PROTEIN 8"/>
    <property type="match status" value="1"/>
</dbReference>
<feature type="region of interest" description="Disordered" evidence="4">
    <location>
        <begin position="499"/>
        <end position="543"/>
    </location>
</feature>
<feature type="compositionally biased region" description="Gly residues" evidence="4">
    <location>
        <begin position="46"/>
        <end position="55"/>
    </location>
</feature>
<feature type="compositionally biased region" description="Basic and acidic residues" evidence="4">
    <location>
        <begin position="198"/>
        <end position="214"/>
    </location>
</feature>
<keyword evidence="2" id="KW-0863">Zinc-finger</keyword>
<dbReference type="GO" id="GO:0003677">
    <property type="term" value="F:DNA binding"/>
    <property type="evidence" value="ECO:0007669"/>
    <property type="project" value="InterPro"/>
</dbReference>
<comment type="caution">
    <text evidence="6">The sequence shown here is derived from an EMBL/GenBank/DDBJ whole genome shotgun (WGS) entry which is preliminary data.</text>
</comment>
<keyword evidence="7" id="KW-1185">Reference proteome</keyword>
<feature type="compositionally biased region" description="Low complexity" evidence="4">
    <location>
        <begin position="520"/>
        <end position="540"/>
    </location>
</feature>
<accession>A0A835W295</accession>
<dbReference type="GO" id="GO:0005634">
    <property type="term" value="C:nucleus"/>
    <property type="evidence" value="ECO:0007669"/>
    <property type="project" value="InterPro"/>
</dbReference>
<dbReference type="Gene3D" id="4.10.1100.10">
    <property type="entry name" value="Transcription factor, SBP-box domain"/>
    <property type="match status" value="1"/>
</dbReference>
<dbReference type="Pfam" id="PF03110">
    <property type="entry name" value="SBP"/>
    <property type="match status" value="1"/>
</dbReference>
<dbReference type="InterPro" id="IPR036893">
    <property type="entry name" value="SBP_sf"/>
</dbReference>
<evidence type="ECO:0000256" key="3">
    <source>
        <dbReference type="ARBA" id="ARBA00022833"/>
    </source>
</evidence>
<dbReference type="EMBL" id="JAEHOC010000016">
    <property type="protein sequence ID" value="KAG2434623.1"/>
    <property type="molecule type" value="Genomic_DNA"/>
</dbReference>
<organism evidence="6 7">
    <name type="scientific">Chlamydomonas incerta</name>
    <dbReference type="NCBI Taxonomy" id="51695"/>
    <lineage>
        <taxon>Eukaryota</taxon>
        <taxon>Viridiplantae</taxon>
        <taxon>Chlorophyta</taxon>
        <taxon>core chlorophytes</taxon>
        <taxon>Chlorophyceae</taxon>
        <taxon>CS clade</taxon>
        <taxon>Chlamydomonadales</taxon>
        <taxon>Chlamydomonadaceae</taxon>
        <taxon>Chlamydomonas</taxon>
    </lineage>
</organism>
<dbReference type="GO" id="GO:0008270">
    <property type="term" value="F:zinc ion binding"/>
    <property type="evidence" value="ECO:0007669"/>
    <property type="project" value="UniProtKB-KW"/>
</dbReference>
<keyword evidence="1" id="KW-0479">Metal-binding</keyword>
<feature type="compositionally biased region" description="Basic residues" evidence="4">
    <location>
        <begin position="276"/>
        <end position="288"/>
    </location>
</feature>
<protein>
    <recommendedName>
        <fullName evidence="5">SBP-type domain-containing protein</fullName>
    </recommendedName>
</protein>
<evidence type="ECO:0000256" key="4">
    <source>
        <dbReference type="SAM" id="MobiDB-lite"/>
    </source>
</evidence>
<evidence type="ECO:0000256" key="1">
    <source>
        <dbReference type="ARBA" id="ARBA00022723"/>
    </source>
</evidence>
<feature type="region of interest" description="Disordered" evidence="4">
    <location>
        <begin position="34"/>
        <end position="57"/>
    </location>
</feature>
<feature type="compositionally biased region" description="Gly residues" evidence="4">
    <location>
        <begin position="299"/>
        <end position="318"/>
    </location>
</feature>
<dbReference type="SUPFAM" id="SSF103612">
    <property type="entry name" value="SBT domain"/>
    <property type="match status" value="1"/>
</dbReference>
<dbReference type="Proteomes" id="UP000650467">
    <property type="component" value="Unassembled WGS sequence"/>
</dbReference>
<evidence type="ECO:0000259" key="5">
    <source>
        <dbReference type="PROSITE" id="PS51141"/>
    </source>
</evidence>
<dbReference type="PROSITE" id="PS51141">
    <property type="entry name" value="ZF_SBP"/>
    <property type="match status" value="1"/>
</dbReference>
<dbReference type="InterPro" id="IPR044817">
    <property type="entry name" value="SBP-like"/>
</dbReference>
<dbReference type="OrthoDB" id="514967at2759"/>
<sequence>MHFPGMQSAEDAVNAADTQNLIASIAGILQGTTAALPTGPPPLGGPQPGGAGGSPGLAAADAAANAAAAAAAAASAMPGGLMLLPHQLGGIPGFPGLNLNDPNLASYLQLASLGAPGLAMDPNLQQLMFPMPGQPGGLQLNSLASLLAGAGVDLDPSAAADLAAGVMGGGGGGKPGQMSGNKRPAEGMPGGGGGGGAYKRERSEEAGRGREQGKCHVDGCTVDLTTAGPYYQRYRTCEAHLKAPFIVKDGLQQRFCQQCGRFHPLEEFDNNKRSCRARLHSHNQRRRKRTEEQMANQNGDGGHGGGGGGGGGLMQPGGGGLMQPGAAAGLGAQMAALGAHGLLGGVGGGAGPNLTDILNSMGGVSPELLASMGDPSKLPQVKPDELAALLSSMSPALLGSLGLAAPDANAALSLALAAAAGGGGADALSQPLLDSILKSAAGGVPGGLAPADLASADLQQQLAMALAGAGGGMPDQASMEAALAAAAVMDPHALAAAAAAAAGMSHHHHHQLAGQHHQHQQQQHHQQQHQQQQHQHQQQQQHHDLLAGHHHLLGGHHHLHGDGGM</sequence>
<gene>
    <name evidence="6" type="ORF">HXX76_007518</name>
</gene>
<keyword evidence="3" id="KW-0862">Zinc</keyword>
<dbReference type="AlphaFoldDB" id="A0A835W295"/>
<feature type="region of interest" description="Disordered" evidence="4">
    <location>
        <begin position="276"/>
        <end position="318"/>
    </location>
</feature>
<evidence type="ECO:0000256" key="2">
    <source>
        <dbReference type="ARBA" id="ARBA00022771"/>
    </source>
</evidence>
<feature type="region of interest" description="Disordered" evidence="4">
    <location>
        <begin position="171"/>
        <end position="214"/>
    </location>
</feature>
<feature type="compositionally biased region" description="Basic residues" evidence="4">
    <location>
        <begin position="505"/>
        <end position="519"/>
    </location>
</feature>
<evidence type="ECO:0000313" key="6">
    <source>
        <dbReference type="EMBL" id="KAG2434623.1"/>
    </source>
</evidence>
<dbReference type="PANTHER" id="PTHR31251">
    <property type="entry name" value="SQUAMOSA PROMOTER-BINDING-LIKE PROTEIN 4"/>
    <property type="match status" value="1"/>
</dbReference>